<dbReference type="OrthoDB" id="666702at2"/>
<name>A0A291QS89_9BACT</name>
<protein>
    <recommendedName>
        <fullName evidence="4">DUF4251 domain-containing protein</fullName>
    </recommendedName>
</protein>
<dbReference type="KEGG" id="cbae:COR50_06045"/>
<proteinExistence type="predicted"/>
<sequence length="177" mass="19430">MKRFSAISCISILLWACNAPGTSNQQEANDSSAAAPISSIPSDEKDLHVTLLDQYFLSNKIHFEDSISCYVVTDNAKFENMFGVAKTMTNKITVPNFEKEYVFAIAVPATEVKTSFVIDSARVSGNNADIYFSITRGGRQGYKSSPVILGTFDKSPSIQNIGFYYKGEMVKMIPLPG</sequence>
<dbReference type="Proteomes" id="UP000220133">
    <property type="component" value="Chromosome"/>
</dbReference>
<organism evidence="2 3">
    <name type="scientific">Chitinophaga caeni</name>
    <dbReference type="NCBI Taxonomy" id="2029983"/>
    <lineage>
        <taxon>Bacteria</taxon>
        <taxon>Pseudomonadati</taxon>
        <taxon>Bacteroidota</taxon>
        <taxon>Chitinophagia</taxon>
        <taxon>Chitinophagales</taxon>
        <taxon>Chitinophagaceae</taxon>
        <taxon>Chitinophaga</taxon>
    </lineage>
</organism>
<evidence type="ECO:0000313" key="3">
    <source>
        <dbReference type="Proteomes" id="UP000220133"/>
    </source>
</evidence>
<accession>A0A291QS89</accession>
<keyword evidence="1" id="KW-0732">Signal</keyword>
<dbReference type="AlphaFoldDB" id="A0A291QS89"/>
<gene>
    <name evidence="2" type="ORF">COR50_06045</name>
</gene>
<reference evidence="2 3" key="1">
    <citation type="submission" date="2017-10" db="EMBL/GenBank/DDBJ databases">
        <title>Paenichitinophaga pekingensis gen. nov., sp. nov., isolated from activated sludge.</title>
        <authorList>
            <person name="Jin D."/>
            <person name="Kong X."/>
            <person name="Deng Y."/>
            <person name="Bai Z."/>
        </authorList>
    </citation>
    <scope>NUCLEOTIDE SEQUENCE [LARGE SCALE GENOMIC DNA]</scope>
    <source>
        <strain evidence="2 3">13</strain>
    </source>
</reference>
<evidence type="ECO:0000313" key="2">
    <source>
        <dbReference type="EMBL" id="ATL46771.1"/>
    </source>
</evidence>
<feature type="chain" id="PRO_5012606648" description="DUF4251 domain-containing protein" evidence="1">
    <location>
        <begin position="22"/>
        <end position="177"/>
    </location>
</feature>
<feature type="signal peptide" evidence="1">
    <location>
        <begin position="1"/>
        <end position="21"/>
    </location>
</feature>
<evidence type="ECO:0000256" key="1">
    <source>
        <dbReference type="SAM" id="SignalP"/>
    </source>
</evidence>
<dbReference type="RefSeq" id="WP_098193158.1">
    <property type="nucleotide sequence ID" value="NZ_CP023777.1"/>
</dbReference>
<evidence type="ECO:0008006" key="4">
    <source>
        <dbReference type="Google" id="ProtNLM"/>
    </source>
</evidence>
<dbReference type="EMBL" id="CP023777">
    <property type="protein sequence ID" value="ATL46771.1"/>
    <property type="molecule type" value="Genomic_DNA"/>
</dbReference>
<keyword evidence="3" id="KW-1185">Reference proteome</keyword>